<dbReference type="InterPro" id="IPR050679">
    <property type="entry name" value="Bact_HTH_transcr_reg"/>
</dbReference>
<evidence type="ECO:0000256" key="1">
    <source>
        <dbReference type="ARBA" id="ARBA00023015"/>
    </source>
</evidence>
<proteinExistence type="predicted"/>
<dbReference type="PROSITE" id="PS50949">
    <property type="entry name" value="HTH_GNTR"/>
    <property type="match status" value="1"/>
</dbReference>
<protein>
    <submittedName>
        <fullName evidence="5">GntR family transcriptional regulator</fullName>
    </submittedName>
</protein>
<dbReference type="InterPro" id="IPR036390">
    <property type="entry name" value="WH_DNA-bd_sf"/>
</dbReference>
<dbReference type="SUPFAM" id="SSF64288">
    <property type="entry name" value="Chorismate lyase-like"/>
    <property type="match status" value="1"/>
</dbReference>
<reference evidence="5 6" key="1">
    <citation type="submission" date="2019-12" db="EMBL/GenBank/DDBJ databases">
        <title>Corynebacterium sp. nov., isolated from feces of the Anser Albifrons in China.</title>
        <authorList>
            <person name="Liu Q."/>
        </authorList>
    </citation>
    <scope>NUCLEOTIDE SEQUENCE [LARGE SCALE GENOMIC DNA]</scope>
    <source>
        <strain evidence="5 6">4H37-19</strain>
    </source>
</reference>
<dbReference type="SMART" id="SM00345">
    <property type="entry name" value="HTH_GNTR"/>
    <property type="match status" value="1"/>
</dbReference>
<dbReference type="GO" id="GO:0045892">
    <property type="term" value="P:negative regulation of DNA-templated transcription"/>
    <property type="evidence" value="ECO:0007669"/>
    <property type="project" value="TreeGrafter"/>
</dbReference>
<gene>
    <name evidence="5" type="ORF">GP475_09465</name>
</gene>
<keyword evidence="6" id="KW-1185">Reference proteome</keyword>
<dbReference type="PANTHER" id="PTHR44846">
    <property type="entry name" value="MANNOSYL-D-GLYCERATE TRANSPORT/METABOLISM SYSTEM REPRESSOR MNGR-RELATED"/>
    <property type="match status" value="1"/>
</dbReference>
<dbReference type="PRINTS" id="PR00035">
    <property type="entry name" value="HTHGNTR"/>
</dbReference>
<dbReference type="InterPro" id="IPR036388">
    <property type="entry name" value="WH-like_DNA-bd_sf"/>
</dbReference>
<accession>A0A7H0SQL9</accession>
<dbReference type="InterPro" id="IPR000524">
    <property type="entry name" value="Tscrpt_reg_HTH_GntR"/>
</dbReference>
<dbReference type="RefSeq" id="WP_187974153.1">
    <property type="nucleotide sequence ID" value="NZ_CP046884.1"/>
</dbReference>
<feature type="domain" description="HTH gntR-type" evidence="4">
    <location>
        <begin position="15"/>
        <end position="85"/>
    </location>
</feature>
<evidence type="ECO:0000313" key="5">
    <source>
        <dbReference type="EMBL" id="QNQ90844.1"/>
    </source>
</evidence>
<dbReference type="AlphaFoldDB" id="A0A7H0SQL9"/>
<sequence length="272" mass="30100">MIKEELVDSNYASGQPAYVEISDKLREAIRSHELRPGDKLPAERLLVEHFGVARMTLRHALDLLQMEGLIERRRGRTGGTFVRQQPPVVELLDLAAGVTALREAGHSIEIENLDSAMVPLNPVIAEQLGEKVEYSANSEWTDAPKPSSRKTFVFRQRLSLDGTPAAIVQAYCPVDLFPELASHDPAKFVLPHLEECTGRARANIAISVPSATDRKELNLAANMPLLSINRVGFGFDDKPAYVLEILLRSDVVMIELRNEKSTGGGLDETRLK</sequence>
<keyword evidence="2" id="KW-0238">DNA-binding</keyword>
<organism evidence="5 6">
    <name type="scientific">Corynebacterium poyangense</name>
    <dbReference type="NCBI Taxonomy" id="2684405"/>
    <lineage>
        <taxon>Bacteria</taxon>
        <taxon>Bacillati</taxon>
        <taxon>Actinomycetota</taxon>
        <taxon>Actinomycetes</taxon>
        <taxon>Mycobacteriales</taxon>
        <taxon>Corynebacteriaceae</taxon>
        <taxon>Corynebacterium</taxon>
    </lineage>
</organism>
<dbReference type="CDD" id="cd07377">
    <property type="entry name" value="WHTH_GntR"/>
    <property type="match status" value="1"/>
</dbReference>
<dbReference type="EMBL" id="CP046884">
    <property type="protein sequence ID" value="QNQ90844.1"/>
    <property type="molecule type" value="Genomic_DNA"/>
</dbReference>
<name>A0A7H0SQL9_9CORY</name>
<dbReference type="PANTHER" id="PTHR44846:SF17">
    <property type="entry name" value="GNTR-FAMILY TRANSCRIPTIONAL REGULATOR"/>
    <property type="match status" value="1"/>
</dbReference>
<dbReference type="Pfam" id="PF00392">
    <property type="entry name" value="GntR"/>
    <property type="match status" value="1"/>
</dbReference>
<dbReference type="GO" id="GO:0003677">
    <property type="term" value="F:DNA binding"/>
    <property type="evidence" value="ECO:0007669"/>
    <property type="project" value="UniProtKB-KW"/>
</dbReference>
<dbReference type="InterPro" id="IPR011663">
    <property type="entry name" value="UTRA"/>
</dbReference>
<dbReference type="SUPFAM" id="SSF46785">
    <property type="entry name" value="Winged helix' DNA-binding domain"/>
    <property type="match status" value="1"/>
</dbReference>
<keyword evidence="3" id="KW-0804">Transcription</keyword>
<dbReference type="InterPro" id="IPR028978">
    <property type="entry name" value="Chorismate_lyase_/UTRA_dom_sf"/>
</dbReference>
<dbReference type="Proteomes" id="UP000516320">
    <property type="component" value="Chromosome"/>
</dbReference>
<keyword evidence="1" id="KW-0805">Transcription regulation</keyword>
<dbReference type="GO" id="GO:0003700">
    <property type="term" value="F:DNA-binding transcription factor activity"/>
    <property type="evidence" value="ECO:0007669"/>
    <property type="project" value="InterPro"/>
</dbReference>
<dbReference type="Gene3D" id="1.10.10.10">
    <property type="entry name" value="Winged helix-like DNA-binding domain superfamily/Winged helix DNA-binding domain"/>
    <property type="match status" value="1"/>
</dbReference>
<dbReference type="SMART" id="SM00866">
    <property type="entry name" value="UTRA"/>
    <property type="match status" value="1"/>
</dbReference>
<evidence type="ECO:0000259" key="4">
    <source>
        <dbReference type="PROSITE" id="PS50949"/>
    </source>
</evidence>
<dbReference type="KEGG" id="cpoy:GP475_09465"/>
<evidence type="ECO:0000256" key="3">
    <source>
        <dbReference type="ARBA" id="ARBA00023163"/>
    </source>
</evidence>
<dbReference type="Gene3D" id="3.40.1410.10">
    <property type="entry name" value="Chorismate lyase-like"/>
    <property type="match status" value="1"/>
</dbReference>
<evidence type="ECO:0000256" key="2">
    <source>
        <dbReference type="ARBA" id="ARBA00023125"/>
    </source>
</evidence>
<evidence type="ECO:0000313" key="6">
    <source>
        <dbReference type="Proteomes" id="UP000516320"/>
    </source>
</evidence>
<dbReference type="Pfam" id="PF07702">
    <property type="entry name" value="UTRA"/>
    <property type="match status" value="1"/>
</dbReference>